<dbReference type="PRINTS" id="PR00598">
    <property type="entry name" value="HTHMARR"/>
</dbReference>
<sequence>MSDFSPERELMLLMADVSRLAKRDFDERAKALSLTRAQWSILARLTRCQGVKQSELADLLELKPITLARHIDRLQSGGWVERRADVNDRRVWRLYLTEQAKPVLDQLQALGKETQQRTLRDIDESSRQLLLQALRTMKRNLTA</sequence>
<dbReference type="Gene3D" id="1.10.10.10">
    <property type="entry name" value="Winged helix-like DNA-binding domain superfamily/Winged helix DNA-binding domain"/>
    <property type="match status" value="1"/>
</dbReference>
<dbReference type="PANTHER" id="PTHR42756">
    <property type="entry name" value="TRANSCRIPTIONAL REGULATOR, MARR"/>
    <property type="match status" value="1"/>
</dbReference>
<accession>K2K7R1</accession>
<dbReference type="PANTHER" id="PTHR42756:SF1">
    <property type="entry name" value="TRANSCRIPTIONAL REPRESSOR OF EMRAB OPERON"/>
    <property type="match status" value="1"/>
</dbReference>
<organism evidence="5 6">
    <name type="scientific">Idiomarina xiamenensis 10-D-4</name>
    <dbReference type="NCBI Taxonomy" id="740709"/>
    <lineage>
        <taxon>Bacteria</taxon>
        <taxon>Pseudomonadati</taxon>
        <taxon>Pseudomonadota</taxon>
        <taxon>Gammaproteobacteria</taxon>
        <taxon>Alteromonadales</taxon>
        <taxon>Idiomarinaceae</taxon>
        <taxon>Idiomarina</taxon>
    </lineage>
</organism>
<dbReference type="SUPFAM" id="SSF46785">
    <property type="entry name" value="Winged helix' DNA-binding domain"/>
    <property type="match status" value="1"/>
</dbReference>
<dbReference type="EMBL" id="AMRG01000008">
    <property type="protein sequence ID" value="EKE83668.1"/>
    <property type="molecule type" value="Genomic_DNA"/>
</dbReference>
<evidence type="ECO:0000256" key="2">
    <source>
        <dbReference type="ARBA" id="ARBA00023125"/>
    </source>
</evidence>
<dbReference type="InterPro" id="IPR036390">
    <property type="entry name" value="WH_DNA-bd_sf"/>
</dbReference>
<dbReference type="STRING" id="740709.A10D4_07465"/>
<evidence type="ECO:0000313" key="6">
    <source>
        <dbReference type="Proteomes" id="UP000014115"/>
    </source>
</evidence>
<dbReference type="Proteomes" id="UP000014115">
    <property type="component" value="Unassembled WGS sequence"/>
</dbReference>
<evidence type="ECO:0000256" key="3">
    <source>
        <dbReference type="ARBA" id="ARBA00023163"/>
    </source>
</evidence>
<dbReference type="Pfam" id="PF01047">
    <property type="entry name" value="MarR"/>
    <property type="match status" value="1"/>
</dbReference>
<name>K2K7R1_9GAMM</name>
<keyword evidence="1" id="KW-0805">Transcription regulation</keyword>
<protein>
    <submittedName>
        <fullName evidence="5">Transcriptional regulator, MarR family protein</fullName>
    </submittedName>
</protein>
<keyword evidence="2" id="KW-0238">DNA-binding</keyword>
<dbReference type="PATRIC" id="fig|740709.3.peg.1518"/>
<dbReference type="OrthoDB" id="32523at2"/>
<evidence type="ECO:0000259" key="4">
    <source>
        <dbReference type="PROSITE" id="PS50995"/>
    </source>
</evidence>
<evidence type="ECO:0000256" key="1">
    <source>
        <dbReference type="ARBA" id="ARBA00023015"/>
    </source>
</evidence>
<feature type="domain" description="HTH marR-type" evidence="4">
    <location>
        <begin position="7"/>
        <end position="139"/>
    </location>
</feature>
<gene>
    <name evidence="5" type="ORF">A10D4_07465</name>
</gene>
<dbReference type="AlphaFoldDB" id="K2K7R1"/>
<dbReference type="eggNOG" id="COG1846">
    <property type="taxonomic scope" value="Bacteria"/>
</dbReference>
<keyword evidence="3" id="KW-0804">Transcription</keyword>
<dbReference type="GO" id="GO:0003700">
    <property type="term" value="F:DNA-binding transcription factor activity"/>
    <property type="evidence" value="ECO:0007669"/>
    <property type="project" value="InterPro"/>
</dbReference>
<dbReference type="RefSeq" id="WP_008488704.1">
    <property type="nucleotide sequence ID" value="NZ_AMRG01000008.1"/>
</dbReference>
<dbReference type="InterPro" id="IPR036388">
    <property type="entry name" value="WH-like_DNA-bd_sf"/>
</dbReference>
<keyword evidence="6" id="KW-1185">Reference proteome</keyword>
<evidence type="ECO:0000313" key="5">
    <source>
        <dbReference type="EMBL" id="EKE83668.1"/>
    </source>
</evidence>
<dbReference type="InterPro" id="IPR000835">
    <property type="entry name" value="HTH_MarR-typ"/>
</dbReference>
<comment type="caution">
    <text evidence="5">The sequence shown here is derived from an EMBL/GenBank/DDBJ whole genome shotgun (WGS) entry which is preliminary data.</text>
</comment>
<dbReference type="GO" id="GO:0003677">
    <property type="term" value="F:DNA binding"/>
    <property type="evidence" value="ECO:0007669"/>
    <property type="project" value="UniProtKB-KW"/>
</dbReference>
<dbReference type="PROSITE" id="PS50995">
    <property type="entry name" value="HTH_MARR_2"/>
    <property type="match status" value="1"/>
</dbReference>
<reference evidence="5 6" key="1">
    <citation type="journal article" date="2012" name="J. Bacteriol.">
        <title>Genome Sequence of Idiomarina xiamenensis Type Strain 10-D-4.</title>
        <authorList>
            <person name="Lai Q."/>
            <person name="Wang L."/>
            <person name="Wang W."/>
            <person name="Shao Z."/>
        </authorList>
    </citation>
    <scope>NUCLEOTIDE SEQUENCE [LARGE SCALE GENOMIC DNA]</scope>
    <source>
        <strain evidence="5 6">10-D-4</strain>
    </source>
</reference>
<proteinExistence type="predicted"/>
<dbReference type="SMART" id="SM00347">
    <property type="entry name" value="HTH_MARR"/>
    <property type="match status" value="1"/>
</dbReference>